<dbReference type="Pfam" id="PF13476">
    <property type="entry name" value="AAA_23"/>
    <property type="match status" value="1"/>
</dbReference>
<reference evidence="6 7" key="1">
    <citation type="submission" date="2018-09" db="EMBL/GenBank/DDBJ databases">
        <authorList>
            <person name="Postec A."/>
        </authorList>
    </citation>
    <scope>NUCLEOTIDE SEQUENCE [LARGE SCALE GENOMIC DNA]</scope>
    <source>
        <strain evidence="6">70B-A</strain>
    </source>
</reference>
<feature type="coiled-coil region" evidence="4">
    <location>
        <begin position="239"/>
        <end position="300"/>
    </location>
</feature>
<feature type="coiled-coil region" evidence="4">
    <location>
        <begin position="696"/>
        <end position="758"/>
    </location>
</feature>
<dbReference type="GO" id="GO:0006302">
    <property type="term" value="P:double-strand break repair"/>
    <property type="evidence" value="ECO:0007669"/>
    <property type="project" value="InterPro"/>
</dbReference>
<evidence type="ECO:0000259" key="5">
    <source>
        <dbReference type="Pfam" id="PF13476"/>
    </source>
</evidence>
<comment type="subunit">
    <text evidence="2">Heterodimer of SbcC and SbcD.</text>
</comment>
<dbReference type="GO" id="GO:0016887">
    <property type="term" value="F:ATP hydrolysis activity"/>
    <property type="evidence" value="ECO:0007669"/>
    <property type="project" value="InterPro"/>
</dbReference>
<dbReference type="PANTHER" id="PTHR32114">
    <property type="entry name" value="ABC TRANSPORTER ABCH.3"/>
    <property type="match status" value="1"/>
</dbReference>
<keyword evidence="7" id="KW-1185">Reference proteome</keyword>
<dbReference type="InterPro" id="IPR027417">
    <property type="entry name" value="P-loop_NTPase"/>
</dbReference>
<proteinExistence type="inferred from homology"/>
<feature type="domain" description="Rad50/SbcC-type AAA" evidence="5">
    <location>
        <begin position="5"/>
        <end position="293"/>
    </location>
</feature>
<sequence>MRPIKLTMTAFGPYKNKEIINFGELGHRNLFLITGPTGSGKTTIFDAISFAVYGECSGHMRTAESLRSQFSESDVLTEVELEFELRGTKYLIHRIPKQEKPKQRGEGTTEQKPEAVLTIFDQEPKTIIIGVKQVNEKVESLLGINAEQFRQIMMIPQGEFQKLLTSSSEERESVLRQLFDTSMYSLFQNRLEAKSNTLMNSIKRDKEIRDHDITNIDWADNEALGLMIQAQDKPVEEILNKTKEMNNKDLLELENIEAEISIQSQALEAEIERREKAKEINKKIEEKNKIQKALDEEKIKVPLITTLIKQVKQAMEAKNIEPLEKNIHTRKTDLDDKKEAYKQSDHKIRTLQSQLDTALKQYEEEMSTKRKEDRRKQSEAALRLKSYEDKVKNLKSIEDKVKELEVVLKSLEDQEQKQKDMLTRSHKKMEQLMLDKEKADQARLEIVEKRTELEKIKNEKKDLNKILDLQNKIHHEKEDYEKAKKEQDALQHTLLTLEKNYEKSHQEFLQNMAAIFAGDLKDGYPCPVCGAKDHIDPATFSGNEVTEEDIKSLGEEVKVCRVRYNDQNNLISVLEERLRKTKSIYHENIQNLSENMFVQIQGMLLEDEKNYFVEELKSREVTLQSMALKMTSIEKLAEQSVTIADDIKKKKLEINQTETLKEQVAIDILKIRSQLTEKQSNLKYIYEEVPGELRNLKDLMKAIEVQESLLQDMENQLETAKKNYDKLKVEQLTTETKKRQYNKDIIFLTQRLKEEEDAFFLKLRQKGFENADAYTKAKMTDEDIEYNTATIENHTKQLHSLTKSYETLRHQTKDQHIVDLASFESTIETLRQKTKAYGDQKGVIVSRIKNNSLMLEHVKVRNLKIRNEEEEHQVLGHLSNMAKGNNTYRITFERYVLAAFLEDIIVAANLRLTQMTDGRYLLSRTQELQRRNAKGGLELEVYDNYTGMNRHVKTLSGGEGFMASLSMALGLADVVQSYAGGVQLDTMFIDEGFGTLDQESLDSAINCLVDLQKTGRLVGIISHVQELKERIDTRLEVLGTNIGSHTRFVAG</sequence>
<evidence type="ECO:0000256" key="4">
    <source>
        <dbReference type="SAM" id="Coils"/>
    </source>
</evidence>
<dbReference type="Pfam" id="PF13558">
    <property type="entry name" value="SbcC_Walker_B"/>
    <property type="match status" value="1"/>
</dbReference>
<dbReference type="RefSeq" id="WP_125137790.1">
    <property type="nucleotide sequence ID" value="NZ_LR130778.1"/>
</dbReference>
<comment type="similarity">
    <text evidence="1">Belongs to the SMC family. SbcC subfamily.</text>
</comment>
<dbReference type="KEGG" id="cbar:PATL70BA_2790"/>
<organism evidence="6 7">
    <name type="scientific">Petrocella atlantisensis</name>
    <dbReference type="NCBI Taxonomy" id="2173034"/>
    <lineage>
        <taxon>Bacteria</taxon>
        <taxon>Bacillati</taxon>
        <taxon>Bacillota</taxon>
        <taxon>Clostridia</taxon>
        <taxon>Lachnospirales</taxon>
        <taxon>Vallitaleaceae</taxon>
        <taxon>Petrocella</taxon>
    </lineage>
</organism>
<evidence type="ECO:0000256" key="3">
    <source>
        <dbReference type="ARBA" id="ARBA00013368"/>
    </source>
</evidence>
<dbReference type="Gene3D" id="3.40.50.300">
    <property type="entry name" value="P-loop containing nucleotide triphosphate hydrolases"/>
    <property type="match status" value="2"/>
</dbReference>
<protein>
    <recommendedName>
        <fullName evidence="3">Nuclease SbcCD subunit C</fullName>
    </recommendedName>
</protein>
<accession>A0A3P7NZV4</accession>
<evidence type="ECO:0000313" key="6">
    <source>
        <dbReference type="EMBL" id="VDN48694.1"/>
    </source>
</evidence>
<evidence type="ECO:0000256" key="2">
    <source>
        <dbReference type="ARBA" id="ARBA00011322"/>
    </source>
</evidence>
<evidence type="ECO:0000313" key="7">
    <source>
        <dbReference type="Proteomes" id="UP000279029"/>
    </source>
</evidence>
<dbReference type="OrthoDB" id="9795626at2"/>
<dbReference type="EMBL" id="LR130778">
    <property type="protein sequence ID" value="VDN48694.1"/>
    <property type="molecule type" value="Genomic_DNA"/>
</dbReference>
<gene>
    <name evidence="6" type="ORF">PATL70BA_2790</name>
</gene>
<dbReference type="Proteomes" id="UP000279029">
    <property type="component" value="Chromosome"/>
</dbReference>
<dbReference type="SUPFAM" id="SSF52540">
    <property type="entry name" value="P-loop containing nucleoside triphosphate hydrolases"/>
    <property type="match status" value="2"/>
</dbReference>
<name>A0A3P7NZV4_9FIRM</name>
<dbReference type="InterPro" id="IPR038729">
    <property type="entry name" value="Rad50/SbcC_AAA"/>
</dbReference>
<keyword evidence="4" id="KW-0175">Coiled coil</keyword>
<feature type="coiled-coil region" evidence="4">
    <location>
        <begin position="334"/>
        <end position="500"/>
    </location>
</feature>
<dbReference type="PANTHER" id="PTHR32114:SF2">
    <property type="entry name" value="ABC TRANSPORTER ABCH.3"/>
    <property type="match status" value="1"/>
</dbReference>
<evidence type="ECO:0000256" key="1">
    <source>
        <dbReference type="ARBA" id="ARBA00006930"/>
    </source>
</evidence>
<dbReference type="AlphaFoldDB" id="A0A3P7NZV4"/>